<dbReference type="Proteomes" id="UP000236742">
    <property type="component" value="Unassembled WGS sequence"/>
</dbReference>
<evidence type="ECO:0000259" key="1">
    <source>
        <dbReference type="Pfam" id="PF03235"/>
    </source>
</evidence>
<dbReference type="InterPro" id="IPR004919">
    <property type="entry name" value="GmrSD_N"/>
</dbReference>
<dbReference type="AlphaFoldDB" id="A0A1H5ZDB0"/>
<dbReference type="RefSeq" id="WP_104009424.1">
    <property type="nucleotide sequence ID" value="NZ_FNVD01000037.1"/>
</dbReference>
<feature type="domain" description="GmrSD restriction endonucleases C-terminal" evidence="2">
    <location>
        <begin position="475"/>
        <end position="623"/>
    </location>
</feature>
<proteinExistence type="predicted"/>
<organism evidence="3 4">
    <name type="scientific">Jhaorihella thermophila</name>
    <dbReference type="NCBI Taxonomy" id="488547"/>
    <lineage>
        <taxon>Bacteria</taxon>
        <taxon>Pseudomonadati</taxon>
        <taxon>Pseudomonadota</taxon>
        <taxon>Alphaproteobacteria</taxon>
        <taxon>Rhodobacterales</taxon>
        <taxon>Paracoccaceae</taxon>
        <taxon>Jhaorihella</taxon>
    </lineage>
</organism>
<accession>A0A1H5ZDB0</accession>
<dbReference type="OrthoDB" id="9798761at2"/>
<evidence type="ECO:0000259" key="2">
    <source>
        <dbReference type="Pfam" id="PF07510"/>
    </source>
</evidence>
<dbReference type="PANTHER" id="PTHR35149">
    <property type="entry name" value="SLL5132 PROTEIN"/>
    <property type="match status" value="1"/>
</dbReference>
<dbReference type="Pfam" id="PF07510">
    <property type="entry name" value="GmrSD_C"/>
    <property type="match status" value="1"/>
</dbReference>
<gene>
    <name evidence="3" type="ORF">SAMN05421751_1372</name>
</gene>
<dbReference type="EMBL" id="FNVD01000037">
    <property type="protein sequence ID" value="SEG34469.1"/>
    <property type="molecule type" value="Genomic_DNA"/>
</dbReference>
<evidence type="ECO:0008006" key="5">
    <source>
        <dbReference type="Google" id="ProtNLM"/>
    </source>
</evidence>
<sequence>MQADDHAVEEILAEGRRFMVPLYQRKYQWDDARLEPFWEDVEAKAVEVLEGESKFQHYMGALILSPIGEAAQIGVTPRVQVVDGQQRLTTFQLFLAALREVARKHDCPDIIEHVQDYLFNKLKSKDTDKLTRFKVTPTPSDREVFHDIIEKTHDEVRRDYAKHYWGGRVPKNTQHRALRAYELFYQKIDHFAQYGPTDYDFGDEEEETSAEAITDETDTREALEQRLEALLTALLNRMKLVVITLGEGDDAQVIFETLNSKGQPLLAMDLVRNNIFHRAEKENAEVDELYHKLWDPFDHTWWREPAPFARPRRPRIDHFLAHVLAAETGQKISMRELYAEYRAFAVPKGRPRFPSVEDELEVLQDYAPLYETLEGRKKEDDDLHWLGQKLAAWQVTTAYPVAMQIARSGIDVEEKRQLYRLLYSYVVRRALSGLTAKNLNRVFQALSHEFAQEGASLSTFSAYFAALTGDSTRFPNDEEFKRGVINLPAYSLAPGTRIKDVLWELELASRSKFAEEIEMPSGLWVEHVLPRSWNEDWPFEDGDFAERWSGDPRAEERNTLLDTLGNLTLLTGGLNISSGNKGFLEKREKFAEHTGLFLNKWFQKRDAWFEKDIIERGKALAEMALKIWPPLPTAGRSSQEESE</sequence>
<keyword evidence="4" id="KW-1185">Reference proteome</keyword>
<evidence type="ECO:0000313" key="4">
    <source>
        <dbReference type="Proteomes" id="UP000236742"/>
    </source>
</evidence>
<protein>
    <recommendedName>
        <fullName evidence="5">DUF262 domain-containing protein</fullName>
    </recommendedName>
</protein>
<dbReference type="Pfam" id="PF03235">
    <property type="entry name" value="GmrSD_N"/>
    <property type="match status" value="1"/>
</dbReference>
<dbReference type="InterPro" id="IPR011089">
    <property type="entry name" value="GmrSD_C"/>
</dbReference>
<reference evidence="3 4" key="1">
    <citation type="submission" date="2016-10" db="EMBL/GenBank/DDBJ databases">
        <authorList>
            <person name="de Groot N.N."/>
        </authorList>
    </citation>
    <scope>NUCLEOTIDE SEQUENCE [LARGE SCALE GENOMIC DNA]</scope>
    <source>
        <strain evidence="3 4">DSM 23413</strain>
    </source>
</reference>
<feature type="domain" description="GmrSD restriction endonucleases N-terminal" evidence="1">
    <location>
        <begin position="8"/>
        <end position="276"/>
    </location>
</feature>
<evidence type="ECO:0000313" key="3">
    <source>
        <dbReference type="EMBL" id="SEG34469.1"/>
    </source>
</evidence>
<dbReference type="PANTHER" id="PTHR35149:SF1">
    <property type="entry name" value="DUF5655 DOMAIN-CONTAINING PROTEIN"/>
    <property type="match status" value="1"/>
</dbReference>
<name>A0A1H5ZDB0_9RHOB</name>